<dbReference type="SUPFAM" id="SSF48695">
    <property type="entry name" value="Multiheme cytochromes"/>
    <property type="match status" value="1"/>
</dbReference>
<protein>
    <recommendedName>
        <fullName evidence="4">Cytochrome c</fullName>
    </recommendedName>
</protein>
<name>A0A7K1S619_9BACT</name>
<sequence>MKQPTEPKTHSFRPIRTGIAIGVILTVTAIMASTFKTTDKLTEEDVKTKNKTNRAPINRDSVESVKAFASVYKVLMSPRCMNCHPAGDVPLQGDDSHLHTMGPKRGAEGKGLYAMKCSNCHQPTNTPGVHTPPGNPNWHLPPATMRMVFQGRTPHQLAKQLMDPKQNGNKTKEQLLEHAHDGLVLGGWNPGEGRTLPPMSHAEFTKAWTTWIKKGAYAPKP</sequence>
<evidence type="ECO:0000313" key="2">
    <source>
        <dbReference type="EMBL" id="MVM29096.1"/>
    </source>
</evidence>
<dbReference type="InterPro" id="IPR036280">
    <property type="entry name" value="Multihaem_cyt_sf"/>
</dbReference>
<evidence type="ECO:0008006" key="4">
    <source>
        <dbReference type="Google" id="ProtNLM"/>
    </source>
</evidence>
<comment type="caution">
    <text evidence="2">The sequence shown here is derived from an EMBL/GenBank/DDBJ whole genome shotgun (WGS) entry which is preliminary data.</text>
</comment>
<keyword evidence="1" id="KW-1133">Transmembrane helix</keyword>
<dbReference type="Proteomes" id="UP000436006">
    <property type="component" value="Unassembled WGS sequence"/>
</dbReference>
<feature type="transmembrane region" description="Helical" evidence="1">
    <location>
        <begin position="15"/>
        <end position="35"/>
    </location>
</feature>
<dbReference type="RefSeq" id="WP_157583174.1">
    <property type="nucleotide sequence ID" value="NZ_WPIN01000001.1"/>
</dbReference>
<keyword evidence="1" id="KW-0812">Transmembrane</keyword>
<gene>
    <name evidence="2" type="ORF">GO755_03560</name>
</gene>
<evidence type="ECO:0000256" key="1">
    <source>
        <dbReference type="SAM" id="Phobius"/>
    </source>
</evidence>
<keyword evidence="3" id="KW-1185">Reference proteome</keyword>
<proteinExistence type="predicted"/>
<keyword evidence="1" id="KW-0472">Membrane</keyword>
<accession>A0A7K1S619</accession>
<reference evidence="2 3" key="1">
    <citation type="submission" date="2019-12" db="EMBL/GenBank/DDBJ databases">
        <title>Spirosoma sp. HMF4905 genome sequencing and assembly.</title>
        <authorList>
            <person name="Kang H."/>
            <person name="Cha I."/>
            <person name="Kim H."/>
            <person name="Joh K."/>
        </authorList>
    </citation>
    <scope>NUCLEOTIDE SEQUENCE [LARGE SCALE GENOMIC DNA]</scope>
    <source>
        <strain evidence="2 3">HMF4905</strain>
    </source>
</reference>
<organism evidence="2 3">
    <name type="scientific">Spirosoma arboris</name>
    <dbReference type="NCBI Taxonomy" id="2682092"/>
    <lineage>
        <taxon>Bacteria</taxon>
        <taxon>Pseudomonadati</taxon>
        <taxon>Bacteroidota</taxon>
        <taxon>Cytophagia</taxon>
        <taxon>Cytophagales</taxon>
        <taxon>Cytophagaceae</taxon>
        <taxon>Spirosoma</taxon>
    </lineage>
</organism>
<evidence type="ECO:0000313" key="3">
    <source>
        <dbReference type="Proteomes" id="UP000436006"/>
    </source>
</evidence>
<dbReference type="AlphaFoldDB" id="A0A7K1S619"/>
<dbReference type="EMBL" id="WPIN01000001">
    <property type="protein sequence ID" value="MVM29096.1"/>
    <property type="molecule type" value="Genomic_DNA"/>
</dbReference>